<dbReference type="EMBL" id="VSSQ01053343">
    <property type="protein sequence ID" value="MPN07376.1"/>
    <property type="molecule type" value="Genomic_DNA"/>
</dbReference>
<accession>A0A645F122</accession>
<proteinExistence type="predicted"/>
<name>A0A645F122_9ZZZZ</name>
<comment type="caution">
    <text evidence="1">The sequence shown here is derived from an EMBL/GenBank/DDBJ whole genome shotgun (WGS) entry which is preliminary data.</text>
</comment>
<organism evidence="1">
    <name type="scientific">bioreactor metagenome</name>
    <dbReference type="NCBI Taxonomy" id="1076179"/>
    <lineage>
        <taxon>unclassified sequences</taxon>
        <taxon>metagenomes</taxon>
        <taxon>ecological metagenomes</taxon>
    </lineage>
</organism>
<evidence type="ECO:0000313" key="1">
    <source>
        <dbReference type="EMBL" id="MPN07376.1"/>
    </source>
</evidence>
<reference evidence="1" key="1">
    <citation type="submission" date="2019-08" db="EMBL/GenBank/DDBJ databases">
        <authorList>
            <person name="Kucharzyk K."/>
            <person name="Murdoch R.W."/>
            <person name="Higgins S."/>
            <person name="Loffler F."/>
        </authorList>
    </citation>
    <scope>NUCLEOTIDE SEQUENCE</scope>
</reference>
<sequence length="125" mass="14786">MYIEDYIRKDKIYYIIKYNNECVCFIAIKDPDEKDNHWTVWSDDMNSISLEDFPIEKELKEIAWKHVDGCGNCGSCGGGRHKVIFGKEFDKVCGCTFRIDNPNVDDLQFMKKMVEIRKKEIFEKQ</sequence>
<gene>
    <name evidence="1" type="ORF">SDC9_154645</name>
</gene>
<dbReference type="AlphaFoldDB" id="A0A645F122"/>
<protein>
    <submittedName>
        <fullName evidence="1">Uncharacterized protein</fullName>
    </submittedName>
</protein>